<reference evidence="4" key="1">
    <citation type="submission" date="2024-06" db="EMBL/GenBank/DDBJ databases">
        <title>Multi-omics analyses provide insights into the biosynthesis of the anticancer antibiotic pleurotin in Hohenbuehelia grisea.</title>
        <authorList>
            <person name="Weaver J.A."/>
            <person name="Alberti F."/>
        </authorList>
    </citation>
    <scope>NUCLEOTIDE SEQUENCE [LARGE SCALE GENOMIC DNA]</scope>
    <source>
        <strain evidence="4">T-177</strain>
    </source>
</reference>
<evidence type="ECO:0000313" key="4">
    <source>
        <dbReference type="Proteomes" id="UP001556367"/>
    </source>
</evidence>
<feature type="region of interest" description="Disordered" evidence="1">
    <location>
        <begin position="385"/>
        <end position="412"/>
    </location>
</feature>
<keyword evidence="2" id="KW-0732">Signal</keyword>
<dbReference type="Proteomes" id="UP001556367">
    <property type="component" value="Unassembled WGS sequence"/>
</dbReference>
<sequence>MFNAFALAWSFLVTFFTFIRGLVCTVGESALPADVEALGEARSTTEVVGSPVLEDFFAPNPIRLPAKIVQVHRPRAPKRVYRAQHNTSLSDGFIDISPSHHHRKVPSTVPVFVCPTLRAPPKIEQGGQSARHIRRAAGIYGYNHAFGDALRSIETPSPDDGRAADSLPTDYGAPSQPEDDCTNTESFNSTLQEADSCLQEDHSNTSSETHTFTSLDDNDFAAGQQPNSAKGFSETCEEVTSIPMASKNRQRSRPTRYMPTQNDTIIEDIEALLRGEYTHSYNDVYVSQQHAGPVVSEIDEHVDLTSENGDLPAPRSHESLESAPSPTPLKIIKERSSSPLSSLPPTSTNNNLDPKLKPSSYEASTLLDLMAEVEDLCITPSRNAWSSKGSVKTTGDLSESEFSVTPSDDEPLFSPMDSVDSPMPSTPTDLTQLDTAKLVLSEDGLGISKPTTAAYLDVAEITACPEELFDDSCYAEDDFFASLTLCDTTSDLSGDATSDDASWTTDQFLHKPKSWTKFGTLDEDDCAESPESPDFPTPAMIILDAIREALASVRDSDLYDPRASSAKDSFTSCDFYSAASEEEDDSTAAAPNSASKHNTTDLDATGFDPTNLDTFAADTLEDLMRDIESQVSTDEPYGDYGTYSFERRRSSQYSMPGSFAGDDLDFDYEAVDDDEEDCSTRPVSWIPVYPITRGWTPDDEHGVQVAYAY</sequence>
<dbReference type="EMBL" id="JASNQZ010000007">
    <property type="protein sequence ID" value="KAL0954756.1"/>
    <property type="molecule type" value="Genomic_DNA"/>
</dbReference>
<feature type="compositionally biased region" description="Low complexity" evidence="1">
    <location>
        <begin position="337"/>
        <end position="352"/>
    </location>
</feature>
<feature type="region of interest" description="Disordered" evidence="1">
    <location>
        <begin position="305"/>
        <end position="357"/>
    </location>
</feature>
<feature type="compositionally biased region" description="Polar residues" evidence="1">
    <location>
        <begin position="204"/>
        <end position="215"/>
    </location>
</feature>
<accession>A0ABR3JGQ5</accession>
<feature type="compositionally biased region" description="Polar residues" evidence="1">
    <location>
        <begin position="183"/>
        <end position="193"/>
    </location>
</feature>
<protein>
    <submittedName>
        <fullName evidence="3">Uncharacterized protein</fullName>
    </submittedName>
</protein>
<keyword evidence="4" id="KW-1185">Reference proteome</keyword>
<evidence type="ECO:0000256" key="1">
    <source>
        <dbReference type="SAM" id="MobiDB-lite"/>
    </source>
</evidence>
<name>A0ABR3JGQ5_9AGAR</name>
<feature type="signal peptide" evidence="2">
    <location>
        <begin position="1"/>
        <end position="21"/>
    </location>
</feature>
<feature type="region of interest" description="Disordered" evidence="1">
    <location>
        <begin position="151"/>
        <end position="258"/>
    </location>
</feature>
<feature type="region of interest" description="Disordered" evidence="1">
    <location>
        <begin position="582"/>
        <end position="608"/>
    </location>
</feature>
<organism evidence="3 4">
    <name type="scientific">Hohenbuehelia grisea</name>
    <dbReference type="NCBI Taxonomy" id="104357"/>
    <lineage>
        <taxon>Eukaryota</taxon>
        <taxon>Fungi</taxon>
        <taxon>Dikarya</taxon>
        <taxon>Basidiomycota</taxon>
        <taxon>Agaricomycotina</taxon>
        <taxon>Agaricomycetes</taxon>
        <taxon>Agaricomycetidae</taxon>
        <taxon>Agaricales</taxon>
        <taxon>Pleurotineae</taxon>
        <taxon>Pleurotaceae</taxon>
        <taxon>Hohenbuehelia</taxon>
    </lineage>
</organism>
<proteinExistence type="predicted"/>
<evidence type="ECO:0000256" key="2">
    <source>
        <dbReference type="SAM" id="SignalP"/>
    </source>
</evidence>
<evidence type="ECO:0000313" key="3">
    <source>
        <dbReference type="EMBL" id="KAL0954756.1"/>
    </source>
</evidence>
<gene>
    <name evidence="3" type="ORF">HGRIS_003707</name>
</gene>
<feature type="compositionally biased region" description="Polar residues" evidence="1">
    <location>
        <begin position="385"/>
        <end position="406"/>
    </location>
</feature>
<feature type="chain" id="PRO_5046226225" evidence="2">
    <location>
        <begin position="22"/>
        <end position="709"/>
    </location>
</feature>
<comment type="caution">
    <text evidence="3">The sequence shown here is derived from an EMBL/GenBank/DDBJ whole genome shotgun (WGS) entry which is preliminary data.</text>
</comment>